<feature type="transmembrane region" description="Helical" evidence="7">
    <location>
        <begin position="90"/>
        <end position="110"/>
    </location>
</feature>
<keyword evidence="4 7" id="KW-1133">Transmembrane helix</keyword>
<dbReference type="GO" id="GO:0000271">
    <property type="term" value="P:polysaccharide biosynthetic process"/>
    <property type="evidence" value="ECO:0007669"/>
    <property type="project" value="InterPro"/>
</dbReference>
<evidence type="ECO:0000313" key="10">
    <source>
        <dbReference type="Proteomes" id="UP000186156"/>
    </source>
</evidence>
<evidence type="ECO:0000256" key="2">
    <source>
        <dbReference type="ARBA" id="ARBA00009399"/>
    </source>
</evidence>
<sequence>MEARDPMKKTTTPPERAHGRRGLTKQMAVFGAVGVMNTAVDALAFFALAAWLHVPSAAAQVVSYACGMANSFVWNRGLTFRAGAFRWSELARFVAVGGLSMVLSAAGMWALARADWPLVAAKALVTLGTLCLNFVGSKWWVWRHATGQADAAL</sequence>
<evidence type="ECO:0000256" key="1">
    <source>
        <dbReference type="ARBA" id="ARBA00004141"/>
    </source>
</evidence>
<dbReference type="InterPro" id="IPR007267">
    <property type="entry name" value="GtrA_DPMS_TM"/>
</dbReference>
<feature type="domain" description="GtrA/DPMS transmembrane" evidence="8">
    <location>
        <begin position="30"/>
        <end position="142"/>
    </location>
</feature>
<dbReference type="OrthoDB" id="9812049at2"/>
<dbReference type="EMBL" id="FTOO01000010">
    <property type="protein sequence ID" value="SIT03913.1"/>
    <property type="molecule type" value="Genomic_DNA"/>
</dbReference>
<gene>
    <name evidence="9" type="ORF">SAMN05421799_110115</name>
</gene>
<evidence type="ECO:0000259" key="8">
    <source>
        <dbReference type="Pfam" id="PF04138"/>
    </source>
</evidence>
<dbReference type="Proteomes" id="UP000186156">
    <property type="component" value="Unassembled WGS sequence"/>
</dbReference>
<feature type="transmembrane region" description="Helical" evidence="7">
    <location>
        <begin position="57"/>
        <end position="78"/>
    </location>
</feature>
<reference evidence="10" key="1">
    <citation type="submission" date="2017-01" db="EMBL/GenBank/DDBJ databases">
        <authorList>
            <person name="Varghese N."/>
            <person name="Submissions S."/>
        </authorList>
    </citation>
    <scope>NUCLEOTIDE SEQUENCE [LARGE SCALE GENOMIC DNA]</scope>
    <source>
        <strain evidence="10">DSM 16176</strain>
    </source>
</reference>
<dbReference type="PANTHER" id="PTHR38459">
    <property type="entry name" value="PROPHAGE BACTOPRENOL-LINKED GLUCOSE TRANSLOCASE HOMOLOG"/>
    <property type="match status" value="1"/>
</dbReference>
<keyword evidence="5 7" id="KW-0472">Membrane</keyword>
<dbReference type="InterPro" id="IPR051401">
    <property type="entry name" value="GtrA_CellWall_Glycosyl"/>
</dbReference>
<evidence type="ECO:0000256" key="7">
    <source>
        <dbReference type="SAM" id="Phobius"/>
    </source>
</evidence>
<name>A0A1N7P007_9BACL</name>
<evidence type="ECO:0000256" key="5">
    <source>
        <dbReference type="ARBA" id="ARBA00023136"/>
    </source>
</evidence>
<protein>
    <submittedName>
        <fullName evidence="9">Putative flippase GtrA (Transmembrane translocase of bactoprenol-linked glucose)</fullName>
    </submittedName>
</protein>
<evidence type="ECO:0000256" key="4">
    <source>
        <dbReference type="ARBA" id="ARBA00022989"/>
    </source>
</evidence>
<dbReference type="AlphaFoldDB" id="A0A1N7P007"/>
<feature type="transmembrane region" description="Helical" evidence="7">
    <location>
        <begin position="28"/>
        <end position="51"/>
    </location>
</feature>
<comment type="similarity">
    <text evidence="2">Belongs to the GtrA family.</text>
</comment>
<keyword evidence="3 7" id="KW-0812">Transmembrane</keyword>
<accession>A0A1N7P007</accession>
<keyword evidence="10" id="KW-1185">Reference proteome</keyword>
<proteinExistence type="inferred from homology"/>
<dbReference type="GO" id="GO:0005886">
    <property type="term" value="C:plasma membrane"/>
    <property type="evidence" value="ECO:0007669"/>
    <property type="project" value="TreeGrafter"/>
</dbReference>
<organism evidence="9 10">
    <name type="scientific">Alicyclobacillus vulcanalis</name>
    <dbReference type="NCBI Taxonomy" id="252246"/>
    <lineage>
        <taxon>Bacteria</taxon>
        <taxon>Bacillati</taxon>
        <taxon>Bacillota</taxon>
        <taxon>Bacilli</taxon>
        <taxon>Bacillales</taxon>
        <taxon>Alicyclobacillaceae</taxon>
        <taxon>Alicyclobacillus</taxon>
    </lineage>
</organism>
<evidence type="ECO:0000313" key="9">
    <source>
        <dbReference type="EMBL" id="SIT03913.1"/>
    </source>
</evidence>
<feature type="transmembrane region" description="Helical" evidence="7">
    <location>
        <begin position="116"/>
        <end position="135"/>
    </location>
</feature>
<evidence type="ECO:0000256" key="3">
    <source>
        <dbReference type="ARBA" id="ARBA00022692"/>
    </source>
</evidence>
<dbReference type="RefSeq" id="WP_084182592.1">
    <property type="nucleotide sequence ID" value="NZ_FTOO01000010.1"/>
</dbReference>
<dbReference type="PANTHER" id="PTHR38459:SF1">
    <property type="entry name" value="PROPHAGE BACTOPRENOL-LINKED GLUCOSE TRANSLOCASE HOMOLOG"/>
    <property type="match status" value="1"/>
</dbReference>
<dbReference type="STRING" id="252246.SAMN05421799_110115"/>
<feature type="region of interest" description="Disordered" evidence="6">
    <location>
        <begin position="1"/>
        <end position="20"/>
    </location>
</feature>
<evidence type="ECO:0000256" key="6">
    <source>
        <dbReference type="SAM" id="MobiDB-lite"/>
    </source>
</evidence>
<comment type="subcellular location">
    <subcellularLocation>
        <location evidence="1">Membrane</location>
        <topology evidence="1">Multi-pass membrane protein</topology>
    </subcellularLocation>
</comment>
<dbReference type="Pfam" id="PF04138">
    <property type="entry name" value="GtrA_DPMS_TM"/>
    <property type="match status" value="1"/>
</dbReference>